<feature type="domain" description="Fucosyltransferase C-terminal" evidence="6">
    <location>
        <begin position="126"/>
        <end position="297"/>
    </location>
</feature>
<dbReference type="EC" id="2.4.1.-" evidence="5"/>
<dbReference type="GO" id="GO:0046920">
    <property type="term" value="F:alpha-(1-&gt;3)-fucosyltransferase activity"/>
    <property type="evidence" value="ECO:0007669"/>
    <property type="project" value="TreeGrafter"/>
</dbReference>
<evidence type="ECO:0000259" key="6">
    <source>
        <dbReference type="Pfam" id="PF00852"/>
    </source>
</evidence>
<evidence type="ECO:0000256" key="4">
    <source>
        <dbReference type="ARBA" id="ARBA00022679"/>
    </source>
</evidence>
<dbReference type="InterPro" id="IPR055270">
    <property type="entry name" value="Glyco_tran_10_C"/>
</dbReference>
<evidence type="ECO:0000313" key="7">
    <source>
        <dbReference type="EMBL" id="GAX81288.1"/>
    </source>
</evidence>
<dbReference type="PANTHER" id="PTHR11929">
    <property type="entry name" value="ALPHA- 1,3 -FUCOSYLTRANSFERASE"/>
    <property type="match status" value="1"/>
</dbReference>
<evidence type="ECO:0000256" key="2">
    <source>
        <dbReference type="ARBA" id="ARBA00008919"/>
    </source>
</evidence>
<evidence type="ECO:0000256" key="5">
    <source>
        <dbReference type="RuleBase" id="RU003832"/>
    </source>
</evidence>
<keyword evidence="5" id="KW-0812">Transmembrane</keyword>
<dbReference type="InterPro" id="IPR038577">
    <property type="entry name" value="GT10-like_C_sf"/>
</dbReference>
<reference evidence="7 8" key="1">
    <citation type="submission" date="2017-08" db="EMBL/GenBank/DDBJ databases">
        <title>Acidophilic green algal genome provides insights into adaptation to an acidic environment.</title>
        <authorList>
            <person name="Hirooka S."/>
            <person name="Hirose Y."/>
            <person name="Kanesaki Y."/>
            <person name="Higuchi S."/>
            <person name="Fujiwara T."/>
            <person name="Onuma R."/>
            <person name="Era A."/>
            <person name="Ohbayashi R."/>
            <person name="Uzuka A."/>
            <person name="Nozaki H."/>
            <person name="Yoshikawa H."/>
            <person name="Miyagishima S.Y."/>
        </authorList>
    </citation>
    <scope>NUCLEOTIDE SEQUENCE [LARGE SCALE GENOMIC DNA]</scope>
    <source>
        <strain evidence="7 8">NIES-2499</strain>
    </source>
</reference>
<dbReference type="Proteomes" id="UP000232323">
    <property type="component" value="Unassembled WGS sequence"/>
</dbReference>
<evidence type="ECO:0000256" key="1">
    <source>
        <dbReference type="ARBA" id="ARBA00004922"/>
    </source>
</evidence>
<dbReference type="EMBL" id="BEGY01000063">
    <property type="protein sequence ID" value="GAX81288.1"/>
    <property type="molecule type" value="Genomic_DNA"/>
</dbReference>
<comment type="pathway">
    <text evidence="1">Protein modification; protein glycosylation.</text>
</comment>
<sequence>MTAHYFGRNFDYDSLTAPSGPCMLHGIKLNCRREDSQVHAATADALWFHIPHTRRLPNRTQPNQLLIGMSMESAAYYPRLDNESFLRRLDIICSYKFTSDVVTHYYDRHYDTEHNNFLSPPLVPTSKKKNVVAYINRNCGAKNGRNDIAKELSQHFPLEGYGCLGSQERVNKTTVFSRSKFCIAMENSNMPWYVTEKVWHAFLAGCLPIYMGAPNFELDFMPHPKAAIIYNPETMTPQQLAERLKKLSEDDALYEEHMKWRGLQLSDLSPGFQRLVNLSRGPNAACKLCMKVAQLRYDKEKQSGAVARPS</sequence>
<dbReference type="UniPathway" id="UPA00378"/>
<name>A0A250XDY0_9CHLO</name>
<dbReference type="OrthoDB" id="427096at2759"/>
<keyword evidence="8" id="KW-1185">Reference proteome</keyword>
<organism evidence="7 8">
    <name type="scientific">Chlamydomonas eustigma</name>
    <dbReference type="NCBI Taxonomy" id="1157962"/>
    <lineage>
        <taxon>Eukaryota</taxon>
        <taxon>Viridiplantae</taxon>
        <taxon>Chlorophyta</taxon>
        <taxon>core chlorophytes</taxon>
        <taxon>Chlorophyceae</taxon>
        <taxon>CS clade</taxon>
        <taxon>Chlamydomonadales</taxon>
        <taxon>Chlamydomonadaceae</taxon>
        <taxon>Chlamydomonas</taxon>
    </lineage>
</organism>
<evidence type="ECO:0000256" key="3">
    <source>
        <dbReference type="ARBA" id="ARBA00022676"/>
    </source>
</evidence>
<keyword evidence="5" id="KW-0472">Membrane</keyword>
<evidence type="ECO:0000313" key="8">
    <source>
        <dbReference type="Proteomes" id="UP000232323"/>
    </source>
</evidence>
<dbReference type="PANTHER" id="PTHR11929:SF194">
    <property type="entry name" value="ALPHA-(1,3)-FUCOSYLTRANSFERASE 10"/>
    <property type="match status" value="1"/>
</dbReference>
<dbReference type="AlphaFoldDB" id="A0A250XDY0"/>
<accession>A0A250XDY0</accession>
<dbReference type="STRING" id="1157962.A0A250XDY0"/>
<comment type="caution">
    <text evidence="7">The sequence shown here is derived from an EMBL/GenBank/DDBJ whole genome shotgun (WGS) entry which is preliminary data.</text>
</comment>
<comment type="subcellular location">
    <subcellularLocation>
        <location evidence="5">Golgi apparatus</location>
        <location evidence="5">Golgi stack membrane</location>
        <topology evidence="5">Single-pass type II membrane protein</topology>
    </subcellularLocation>
</comment>
<proteinExistence type="inferred from homology"/>
<comment type="similarity">
    <text evidence="2 5">Belongs to the glycosyltransferase 10 family.</text>
</comment>
<dbReference type="InterPro" id="IPR001503">
    <property type="entry name" value="Glyco_trans_10"/>
</dbReference>
<gene>
    <name evidence="7" type="ORF">CEUSTIGMA_g8720.t1</name>
</gene>
<keyword evidence="4 5" id="KW-0808">Transferase</keyword>
<keyword evidence="3 5" id="KW-0328">Glycosyltransferase</keyword>
<protein>
    <recommendedName>
        <fullName evidence="5">Fucosyltransferase</fullName>
        <ecNumber evidence="5">2.4.1.-</ecNumber>
    </recommendedName>
</protein>
<dbReference type="Pfam" id="PF00852">
    <property type="entry name" value="Glyco_transf_10"/>
    <property type="match status" value="1"/>
</dbReference>
<keyword evidence="5" id="KW-0333">Golgi apparatus</keyword>
<dbReference type="Gene3D" id="3.40.50.11660">
    <property type="entry name" value="Glycosyl transferase family 10, C-terminal domain"/>
    <property type="match status" value="1"/>
</dbReference>
<dbReference type="GO" id="GO:0032580">
    <property type="term" value="C:Golgi cisterna membrane"/>
    <property type="evidence" value="ECO:0007669"/>
    <property type="project" value="UniProtKB-SubCell"/>
</dbReference>
<dbReference type="SUPFAM" id="SSF53756">
    <property type="entry name" value="UDP-Glycosyltransferase/glycogen phosphorylase"/>
    <property type="match status" value="1"/>
</dbReference>